<organism evidence="11 12">
    <name type="scientific">Rhodopirellula bahusiensis</name>
    <dbReference type="NCBI Taxonomy" id="2014065"/>
    <lineage>
        <taxon>Bacteria</taxon>
        <taxon>Pseudomonadati</taxon>
        <taxon>Planctomycetota</taxon>
        <taxon>Planctomycetia</taxon>
        <taxon>Pirellulales</taxon>
        <taxon>Pirellulaceae</taxon>
        <taxon>Rhodopirellula</taxon>
    </lineage>
</organism>
<feature type="signal peptide" evidence="8">
    <location>
        <begin position="1"/>
        <end position="38"/>
    </location>
</feature>
<dbReference type="OrthoDB" id="9811036at2"/>
<dbReference type="FunFam" id="3.40.30.10:FF:000327">
    <property type="entry name" value="C-type cytochrome biogenesis protein"/>
    <property type="match status" value="1"/>
</dbReference>
<evidence type="ECO:0000313" key="12">
    <source>
        <dbReference type="Proteomes" id="UP000225740"/>
    </source>
</evidence>
<protein>
    <submittedName>
        <fullName evidence="11">Disulfide bond formation protein DsbD</fullName>
    </submittedName>
</protein>
<dbReference type="AlphaFoldDB" id="A0A2G1W3I0"/>
<keyword evidence="2 7" id="KW-0812">Transmembrane</keyword>
<gene>
    <name evidence="11" type="ORF">CEE69_20080</name>
</gene>
<feature type="transmembrane region" description="Helical" evidence="7">
    <location>
        <begin position="528"/>
        <end position="552"/>
    </location>
</feature>
<feature type="compositionally biased region" description="Polar residues" evidence="6">
    <location>
        <begin position="412"/>
        <end position="424"/>
    </location>
</feature>
<dbReference type="EMBL" id="NIZW01000016">
    <property type="protein sequence ID" value="PHQ33584.1"/>
    <property type="molecule type" value="Genomic_DNA"/>
</dbReference>
<evidence type="ECO:0000259" key="9">
    <source>
        <dbReference type="Pfam" id="PF02683"/>
    </source>
</evidence>
<dbReference type="Pfam" id="PF02683">
    <property type="entry name" value="DsbD_TM"/>
    <property type="match status" value="1"/>
</dbReference>
<sequence>MLSMDRCYQSGLARKLPALGVALLAVVFTVAAAIPAHADKPDATGLFTEFPLDGFGAVGNTALQTDEPAEATATYLAIGDGEVKLQVQVKLQPKWHLYSTTQPKGGPKPTKLSLVDADSVKVTGVWKSDREPLRSVSEDFGGITVEEFEDEVTFTATAKVAGGNEAISQLGELKIRLDALACLTGGACMPVNETLTAKLVGKVPSAVTKPTSQTMASTISNDPASLKKLPVDPKQAFRDQDYVVRWEAINLTPELEPGQTGLLRFTAIPDAGYHVYTSSVNDEQSKTNFVVSEKSDLKVGAPQTKSRAVDYDLLPGVTYHKGNVTWTLPISIPAEASAGQHKLVGGIAYQACTDDSCQQPKAIEFQTVVNVAGSAPASSQPKPMNVAAKKRMLVLDDAATLKWVDSDVSPALNASTEPASTEPASTEPAAAKPETDGTSRVAMADASTSGAAAAGAAHGVSSETAGDEAVSDDKEKAGTAFGTTLLFAFIGGVILNFMPCVLPVVGLKVMSFVQQAGEDRKRVFFLNFVYAVGILSVFAVLTALAVVLSFNWGQQFTYFPVRLGLTLLMFAMALSYLGVWEIPVPGMAAGKTSQALQQREGYTGAFFKGVFATVLATPCSGPLLGGILGLTFALTSLQTTAVIMTVGVGMALPYLMIGIWPSLVAWLPKPGTWMETLKEFLAFLFLGTVAFFFNQFSDGDKLPVFVALIGVWFGCWIIGKVPSWSSLQSRLYAWSGGVASAMIIGFAAFQWLGPAPEPAEGVKTIAWQPYDEAKLNQYQAEGRTVMIDFTAKWCVNCIVNYNVALNTEPTRQLIEELDAVPMLADWTDQDAEIEAKLKELQSRSIPVLAIYPGKSPAEPIVLRDLVSQQMVLDALEDAGPSVSGSAANVAIRDRSNANADDLSMAPAVAGMATR</sequence>
<keyword evidence="4 7" id="KW-1133">Transmembrane helix</keyword>
<evidence type="ECO:0000313" key="11">
    <source>
        <dbReference type="EMBL" id="PHQ33584.1"/>
    </source>
</evidence>
<feature type="transmembrane region" description="Helical" evidence="7">
    <location>
        <begin position="564"/>
        <end position="584"/>
    </location>
</feature>
<dbReference type="InterPro" id="IPR035671">
    <property type="entry name" value="DsbD_gamma"/>
</dbReference>
<keyword evidence="3" id="KW-0201">Cytochrome c-type biogenesis</keyword>
<comment type="subcellular location">
    <subcellularLocation>
        <location evidence="1">Membrane</location>
        <topology evidence="1">Multi-pass membrane protein</topology>
    </subcellularLocation>
</comment>
<keyword evidence="12" id="KW-1185">Reference proteome</keyword>
<comment type="caution">
    <text evidence="11">The sequence shown here is derived from an EMBL/GenBank/DDBJ whole genome shotgun (WGS) entry which is preliminary data.</text>
</comment>
<evidence type="ECO:0000256" key="4">
    <source>
        <dbReference type="ARBA" id="ARBA00022989"/>
    </source>
</evidence>
<dbReference type="Proteomes" id="UP000225740">
    <property type="component" value="Unassembled WGS sequence"/>
</dbReference>
<feature type="transmembrane region" description="Helical" evidence="7">
    <location>
        <begin position="679"/>
        <end position="696"/>
    </location>
</feature>
<dbReference type="Pfam" id="PF11412">
    <property type="entry name" value="DsbD_N"/>
    <property type="match status" value="1"/>
</dbReference>
<evidence type="ECO:0000256" key="8">
    <source>
        <dbReference type="SAM" id="SignalP"/>
    </source>
</evidence>
<dbReference type="PANTHER" id="PTHR32234">
    <property type="entry name" value="THIOL:DISULFIDE INTERCHANGE PROTEIN DSBD"/>
    <property type="match status" value="1"/>
</dbReference>
<feature type="transmembrane region" description="Helical" evidence="7">
    <location>
        <begin position="641"/>
        <end position="667"/>
    </location>
</feature>
<evidence type="ECO:0000256" key="3">
    <source>
        <dbReference type="ARBA" id="ARBA00022748"/>
    </source>
</evidence>
<dbReference type="InterPro" id="IPR003834">
    <property type="entry name" value="Cyt_c_assmbl_TM_dom"/>
</dbReference>
<dbReference type="GO" id="GO:0045454">
    <property type="term" value="P:cell redox homeostasis"/>
    <property type="evidence" value="ECO:0007669"/>
    <property type="project" value="TreeGrafter"/>
</dbReference>
<evidence type="ECO:0000256" key="7">
    <source>
        <dbReference type="SAM" id="Phobius"/>
    </source>
</evidence>
<evidence type="ECO:0000259" key="10">
    <source>
        <dbReference type="Pfam" id="PF11412"/>
    </source>
</evidence>
<reference evidence="11 12" key="1">
    <citation type="submission" date="2017-06" db="EMBL/GenBank/DDBJ databases">
        <title>Description of Rhodopirellula bahusiensis sp. nov.</title>
        <authorList>
            <person name="Kizina J."/>
            <person name="Harder J."/>
        </authorList>
    </citation>
    <scope>NUCLEOTIDE SEQUENCE [LARGE SCALE GENOMIC DNA]</scope>
    <source>
        <strain evidence="11 12">SWK21</strain>
    </source>
</reference>
<feature type="region of interest" description="Disordered" evidence="6">
    <location>
        <begin position="412"/>
        <end position="442"/>
    </location>
</feature>
<name>A0A2G1W3I0_9BACT</name>
<feature type="transmembrane region" description="Helical" evidence="7">
    <location>
        <begin position="485"/>
        <end position="507"/>
    </location>
</feature>
<feature type="transmembrane region" description="Helical" evidence="7">
    <location>
        <begin position="605"/>
        <end position="635"/>
    </location>
</feature>
<dbReference type="Pfam" id="PF13899">
    <property type="entry name" value="Thioredoxin_7"/>
    <property type="match status" value="1"/>
</dbReference>
<dbReference type="InterPro" id="IPR036249">
    <property type="entry name" value="Thioredoxin-like_sf"/>
</dbReference>
<dbReference type="GO" id="GO:0015035">
    <property type="term" value="F:protein-disulfide reductase activity"/>
    <property type="evidence" value="ECO:0007669"/>
    <property type="project" value="TreeGrafter"/>
</dbReference>
<keyword evidence="8" id="KW-0732">Signal</keyword>
<keyword evidence="5 7" id="KW-0472">Membrane</keyword>
<evidence type="ECO:0000256" key="5">
    <source>
        <dbReference type="ARBA" id="ARBA00023136"/>
    </source>
</evidence>
<dbReference type="PANTHER" id="PTHR32234:SF3">
    <property type="entry name" value="SUPPRESSION OF COPPER SENSITIVITY PROTEIN"/>
    <property type="match status" value="1"/>
</dbReference>
<dbReference type="SUPFAM" id="SSF52833">
    <property type="entry name" value="Thioredoxin-like"/>
    <property type="match status" value="1"/>
</dbReference>
<dbReference type="GO" id="GO:0016020">
    <property type="term" value="C:membrane"/>
    <property type="evidence" value="ECO:0007669"/>
    <property type="project" value="UniProtKB-SubCell"/>
</dbReference>
<dbReference type="Gene3D" id="3.40.30.10">
    <property type="entry name" value="Glutaredoxin"/>
    <property type="match status" value="1"/>
</dbReference>
<dbReference type="InterPro" id="IPR028250">
    <property type="entry name" value="DsbDN"/>
</dbReference>
<feature type="transmembrane region" description="Helical" evidence="7">
    <location>
        <begin position="731"/>
        <end position="752"/>
    </location>
</feature>
<dbReference type="RefSeq" id="WP_099262419.1">
    <property type="nucleotide sequence ID" value="NZ_NIZW01000016.1"/>
</dbReference>
<evidence type="ECO:0000256" key="2">
    <source>
        <dbReference type="ARBA" id="ARBA00022692"/>
    </source>
</evidence>
<feature type="chain" id="PRO_5013941533" evidence="8">
    <location>
        <begin position="39"/>
        <end position="914"/>
    </location>
</feature>
<evidence type="ECO:0000256" key="6">
    <source>
        <dbReference type="SAM" id="MobiDB-lite"/>
    </source>
</evidence>
<accession>A0A2G1W3I0</accession>
<feature type="transmembrane region" description="Helical" evidence="7">
    <location>
        <begin position="702"/>
        <end position="719"/>
    </location>
</feature>
<dbReference type="CDD" id="cd02953">
    <property type="entry name" value="DsbDgamma"/>
    <property type="match status" value="1"/>
</dbReference>
<dbReference type="GO" id="GO:0017004">
    <property type="term" value="P:cytochrome complex assembly"/>
    <property type="evidence" value="ECO:0007669"/>
    <property type="project" value="UniProtKB-KW"/>
</dbReference>
<feature type="domain" description="Cytochrome C biogenesis protein transmembrane" evidence="9">
    <location>
        <begin position="485"/>
        <end position="692"/>
    </location>
</feature>
<feature type="domain" description="Thiol:disulfide interchange protein DsbD N-terminal" evidence="10">
    <location>
        <begin position="76"/>
        <end position="196"/>
    </location>
</feature>
<proteinExistence type="predicted"/>
<dbReference type="GeneID" id="90610306"/>
<evidence type="ECO:0000256" key="1">
    <source>
        <dbReference type="ARBA" id="ARBA00004141"/>
    </source>
</evidence>